<dbReference type="AlphaFoldDB" id="A0A0Q3ECY5"/>
<dbReference type="SUPFAM" id="SSF48264">
    <property type="entry name" value="Cytochrome P450"/>
    <property type="match status" value="1"/>
</dbReference>
<keyword evidence="11" id="KW-1185">Reference proteome</keyword>
<dbReference type="PROSITE" id="PS00086">
    <property type="entry name" value="CYTOCHROME_P450"/>
    <property type="match status" value="1"/>
</dbReference>
<dbReference type="PRINTS" id="PR00463">
    <property type="entry name" value="EP450I"/>
</dbReference>
<dbReference type="GO" id="GO:0048868">
    <property type="term" value="P:pollen tube development"/>
    <property type="evidence" value="ECO:0000318"/>
    <property type="project" value="GO_Central"/>
</dbReference>
<evidence type="ECO:0000313" key="9">
    <source>
        <dbReference type="EMBL" id="KQJ85606.2"/>
    </source>
</evidence>
<dbReference type="ExpressionAtlas" id="A0A0Q3ECY5">
    <property type="expression patterns" value="baseline"/>
</dbReference>
<keyword evidence="4" id="KW-0472">Membrane</keyword>
<dbReference type="InterPro" id="IPR036396">
    <property type="entry name" value="Cyt_P450_sf"/>
</dbReference>
<evidence type="ECO:0000256" key="7">
    <source>
        <dbReference type="PIRSR" id="PIRSR602401-1"/>
    </source>
</evidence>
<comment type="pathway">
    <text evidence="1">Hormone biosynthesis.</text>
</comment>
<evidence type="ECO:0000256" key="1">
    <source>
        <dbReference type="ARBA" id="ARBA00004972"/>
    </source>
</evidence>
<dbReference type="Pfam" id="PF00067">
    <property type="entry name" value="p450"/>
    <property type="match status" value="1"/>
</dbReference>
<dbReference type="PANTHER" id="PTHR24286">
    <property type="entry name" value="CYTOCHROME P450 26"/>
    <property type="match status" value="1"/>
</dbReference>
<evidence type="ECO:0000256" key="2">
    <source>
        <dbReference type="ARBA" id="ARBA00022692"/>
    </source>
</evidence>
<reference evidence="9" key="2">
    <citation type="submission" date="2017-06" db="EMBL/GenBank/DDBJ databases">
        <title>WGS assembly of Brachypodium distachyon.</title>
        <authorList>
            <consortium name="The International Brachypodium Initiative"/>
            <person name="Lucas S."/>
            <person name="Harmon-Smith M."/>
            <person name="Lail K."/>
            <person name="Tice H."/>
            <person name="Grimwood J."/>
            <person name="Bruce D."/>
            <person name="Barry K."/>
            <person name="Shu S."/>
            <person name="Lindquist E."/>
            <person name="Wang M."/>
            <person name="Pitluck S."/>
            <person name="Vogel J.P."/>
            <person name="Garvin D.F."/>
            <person name="Mockler T.C."/>
            <person name="Schmutz J."/>
            <person name="Rokhsar D."/>
            <person name="Bevan M.W."/>
        </authorList>
    </citation>
    <scope>NUCLEOTIDE SEQUENCE</scope>
    <source>
        <strain evidence="9">Bd21</strain>
    </source>
</reference>
<evidence type="ECO:0000256" key="4">
    <source>
        <dbReference type="ARBA" id="ARBA00022989"/>
    </source>
</evidence>
<dbReference type="EnsemblPlants" id="KQJ85606">
    <property type="protein sequence ID" value="KQJ85606"/>
    <property type="gene ID" value="BRADI_4g00540v3"/>
</dbReference>
<keyword evidence="7 8" id="KW-0349">Heme</keyword>
<dbReference type="EMBL" id="CM000883">
    <property type="protein sequence ID" value="KQJ85606.2"/>
    <property type="molecule type" value="Genomic_DNA"/>
</dbReference>
<dbReference type="KEGG" id="bdi:100822381"/>
<comment type="pathway">
    <text evidence="6">Plant hormone biosynthesis.</text>
</comment>
<dbReference type="GO" id="GO:0020037">
    <property type="term" value="F:heme binding"/>
    <property type="evidence" value="ECO:0007669"/>
    <property type="project" value="InterPro"/>
</dbReference>
<evidence type="ECO:0000256" key="6">
    <source>
        <dbReference type="ARBA" id="ARBA00029441"/>
    </source>
</evidence>
<keyword evidence="3 7" id="KW-0479">Metal-binding</keyword>
<comment type="similarity">
    <text evidence="8">Belongs to the cytochrome P450 family.</text>
</comment>
<evidence type="ECO:0000256" key="5">
    <source>
        <dbReference type="ARBA" id="ARBA00023004"/>
    </source>
</evidence>
<accession>A0A0Q3ECY5</accession>
<dbReference type="PRINTS" id="PR00385">
    <property type="entry name" value="P450"/>
</dbReference>
<dbReference type="RefSeq" id="XP_003578492.1">
    <property type="nucleotide sequence ID" value="XM_003578444.4"/>
</dbReference>
<dbReference type="OrthoDB" id="1879696at2759"/>
<reference evidence="10" key="3">
    <citation type="submission" date="2018-08" db="UniProtKB">
        <authorList>
            <consortium name="EnsemblPlants"/>
        </authorList>
    </citation>
    <scope>IDENTIFICATION</scope>
    <source>
        <strain evidence="10">cv. Bd21</strain>
    </source>
</reference>
<dbReference type="GO" id="GO:0016705">
    <property type="term" value="F:oxidoreductase activity, acting on paired donors, with incorporation or reduction of molecular oxygen"/>
    <property type="evidence" value="ECO:0007669"/>
    <property type="project" value="InterPro"/>
</dbReference>
<dbReference type="STRING" id="15368.A0A0Q3ECY5"/>
<keyword evidence="2" id="KW-0812">Transmembrane</keyword>
<name>A0A0Q3ECY5_BRADI</name>
<dbReference type="Gramene" id="KQJ85606">
    <property type="protein sequence ID" value="KQJ85606"/>
    <property type="gene ID" value="BRADI_4g00540v3"/>
</dbReference>
<dbReference type="InterPro" id="IPR001128">
    <property type="entry name" value="Cyt_P450"/>
</dbReference>
<dbReference type="InterPro" id="IPR017972">
    <property type="entry name" value="Cyt_P450_CS"/>
</dbReference>
<evidence type="ECO:0000313" key="11">
    <source>
        <dbReference type="Proteomes" id="UP000008810"/>
    </source>
</evidence>
<keyword evidence="5 7" id="KW-0408">Iron</keyword>
<dbReference type="GeneID" id="100822381"/>
<dbReference type="PANTHER" id="PTHR24286:SF12">
    <property type="entry name" value="CYTOCHROME P450 FAMILY PROTEIN, EXPRESSED"/>
    <property type="match status" value="1"/>
</dbReference>
<gene>
    <name evidence="10" type="primary">LOC100822381</name>
    <name evidence="9" type="ORF">BRADI_4g00540v3</name>
</gene>
<protein>
    <submittedName>
        <fullName evidence="9 10">Uncharacterized protein</fullName>
    </submittedName>
</protein>
<evidence type="ECO:0000256" key="8">
    <source>
        <dbReference type="RuleBase" id="RU000461"/>
    </source>
</evidence>
<evidence type="ECO:0000256" key="3">
    <source>
        <dbReference type="ARBA" id="ARBA00022723"/>
    </source>
</evidence>
<keyword evidence="8" id="KW-0560">Oxidoreductase</keyword>
<dbReference type="GO" id="GO:0004497">
    <property type="term" value="F:monooxygenase activity"/>
    <property type="evidence" value="ECO:0000318"/>
    <property type="project" value="GO_Central"/>
</dbReference>
<keyword evidence="4" id="KW-1133">Transmembrane helix</keyword>
<dbReference type="Gene3D" id="1.10.630.10">
    <property type="entry name" value="Cytochrome P450"/>
    <property type="match status" value="1"/>
</dbReference>
<keyword evidence="8" id="KW-0503">Monooxygenase</keyword>
<sequence>MGAMPVGDLAWWLGLLFGAAPLLCLAAYHAADAWYRAAFFLAHGKKRLPPGHMGIPFLGETLSLLWYFKHARRPDAFISAKKLAYSSSGHGGDGGDGIGMYRTHLFGSPSVIACSPAANKFVFQSPDSFGIRWPVPELVGVSSVVNVEGGAHARLRGFIIAAINRPSSLRTIAAVVQPRVVAALEAWAAKGSIVAAAEVKKVTFANICKMFVSMEPSPLTAQIDNWFGGLVAGLRAFPLDFPGTAFHRARKCRRNLNAVFRAELDSRKKAAAIKTKEEEEKELESCDVMGGLMQMKDEQGNKLSDDEVVDNIVSLVVAGYESTASAITWAAYHLAKCPAALARLREENLAMAAELGNGKFITHEDIPRLKYTAKVVEETIRMANIAPMVHRVARKDVEYRGCTIPAGWSVLVWVRSLHTDPENYLDPLVFNPDRWDEPAKPGTYQVFGGGYRICAGNMLARLQLTIMLHHLSTGYEWELLTPEAEIDYLPHPRPADGAAMLFRKLAKKAN</sequence>
<reference evidence="9 10" key="1">
    <citation type="journal article" date="2010" name="Nature">
        <title>Genome sequencing and analysis of the model grass Brachypodium distachyon.</title>
        <authorList>
            <consortium name="International Brachypodium Initiative"/>
        </authorList>
    </citation>
    <scope>NUCLEOTIDE SEQUENCE [LARGE SCALE GENOMIC DNA]</scope>
    <source>
        <strain evidence="9">Bd21</strain>
        <strain evidence="10">cv. Bd21</strain>
    </source>
</reference>
<dbReference type="InterPro" id="IPR002401">
    <property type="entry name" value="Cyt_P450_E_grp-I"/>
</dbReference>
<dbReference type="GO" id="GO:0005506">
    <property type="term" value="F:iron ion binding"/>
    <property type="evidence" value="ECO:0007669"/>
    <property type="project" value="InterPro"/>
</dbReference>
<dbReference type="Proteomes" id="UP000008810">
    <property type="component" value="Chromosome 4"/>
</dbReference>
<comment type="cofactor">
    <cofactor evidence="7">
        <name>heme</name>
        <dbReference type="ChEBI" id="CHEBI:30413"/>
    </cofactor>
</comment>
<evidence type="ECO:0000313" key="10">
    <source>
        <dbReference type="EnsemblPlants" id="KQJ85606"/>
    </source>
</evidence>
<organism evidence="9">
    <name type="scientific">Brachypodium distachyon</name>
    <name type="common">Purple false brome</name>
    <name type="synonym">Trachynia distachya</name>
    <dbReference type="NCBI Taxonomy" id="15368"/>
    <lineage>
        <taxon>Eukaryota</taxon>
        <taxon>Viridiplantae</taxon>
        <taxon>Streptophyta</taxon>
        <taxon>Embryophyta</taxon>
        <taxon>Tracheophyta</taxon>
        <taxon>Spermatophyta</taxon>
        <taxon>Magnoliopsida</taxon>
        <taxon>Liliopsida</taxon>
        <taxon>Poales</taxon>
        <taxon>Poaceae</taxon>
        <taxon>BOP clade</taxon>
        <taxon>Pooideae</taxon>
        <taxon>Stipodae</taxon>
        <taxon>Brachypodieae</taxon>
        <taxon>Brachypodium</taxon>
    </lineage>
</organism>
<feature type="binding site" description="axial binding residue" evidence="7">
    <location>
        <position position="454"/>
    </location>
    <ligand>
        <name>heme</name>
        <dbReference type="ChEBI" id="CHEBI:30413"/>
    </ligand>
    <ligandPart>
        <name>Fe</name>
        <dbReference type="ChEBI" id="CHEBI:18248"/>
    </ligandPart>
</feature>
<proteinExistence type="inferred from homology"/>